<reference evidence="1" key="1">
    <citation type="journal article" date="2020" name="Stud. Mycol.">
        <title>101 Dothideomycetes genomes: a test case for predicting lifestyles and emergence of pathogens.</title>
        <authorList>
            <person name="Haridas S."/>
            <person name="Albert R."/>
            <person name="Binder M."/>
            <person name="Bloem J."/>
            <person name="Labutti K."/>
            <person name="Salamov A."/>
            <person name="Andreopoulos B."/>
            <person name="Baker S."/>
            <person name="Barry K."/>
            <person name="Bills G."/>
            <person name="Bluhm B."/>
            <person name="Cannon C."/>
            <person name="Castanera R."/>
            <person name="Culley D."/>
            <person name="Daum C."/>
            <person name="Ezra D."/>
            <person name="Gonzalez J."/>
            <person name="Henrissat B."/>
            <person name="Kuo A."/>
            <person name="Liang C."/>
            <person name="Lipzen A."/>
            <person name="Lutzoni F."/>
            <person name="Magnuson J."/>
            <person name="Mondo S."/>
            <person name="Nolan M."/>
            <person name="Ohm R."/>
            <person name="Pangilinan J."/>
            <person name="Park H.-J."/>
            <person name="Ramirez L."/>
            <person name="Alfaro M."/>
            <person name="Sun H."/>
            <person name="Tritt A."/>
            <person name="Yoshinaga Y."/>
            <person name="Zwiers L.-H."/>
            <person name="Turgeon B."/>
            <person name="Goodwin S."/>
            <person name="Spatafora J."/>
            <person name="Crous P."/>
            <person name="Grigoriev I."/>
        </authorList>
    </citation>
    <scope>NUCLEOTIDE SEQUENCE</scope>
    <source>
        <strain evidence="1">CBS 113818</strain>
    </source>
</reference>
<dbReference type="EMBL" id="MU006256">
    <property type="protein sequence ID" value="KAF2818222.1"/>
    <property type="molecule type" value="Genomic_DNA"/>
</dbReference>
<organism evidence="1 2">
    <name type="scientific">Ophiobolus disseminans</name>
    <dbReference type="NCBI Taxonomy" id="1469910"/>
    <lineage>
        <taxon>Eukaryota</taxon>
        <taxon>Fungi</taxon>
        <taxon>Dikarya</taxon>
        <taxon>Ascomycota</taxon>
        <taxon>Pezizomycotina</taxon>
        <taxon>Dothideomycetes</taxon>
        <taxon>Pleosporomycetidae</taxon>
        <taxon>Pleosporales</taxon>
        <taxon>Pleosporineae</taxon>
        <taxon>Phaeosphaeriaceae</taxon>
        <taxon>Ophiobolus</taxon>
    </lineage>
</organism>
<gene>
    <name evidence="1" type="ORF">CC86DRAFT_240944</name>
</gene>
<dbReference type="Proteomes" id="UP000799424">
    <property type="component" value="Unassembled WGS sequence"/>
</dbReference>
<dbReference type="Pfam" id="PF12520">
    <property type="entry name" value="DUF3723"/>
    <property type="match status" value="1"/>
</dbReference>
<name>A0A6A6ZAV8_9PLEO</name>
<sequence>MEHLAFVNWERNLALERNKKHVGSASVELDIFDFEHEVDEQNVDRLIKLMQGSRCDRMDIKNHVVATIDQQSLDVALVYSNLTAETLAAGTTSSFPTLNFPPGVRLRCLHGVDRLAAARRVLQLEDQRWVVDLYLAGTSLLILNLRLALVDSYSNEKEPHDGEFYTKIRQYQQSGNTCLEEIWWARLLALGIQKKKNLTRILRSKVYLSAFDCQIGLPGLRRGMKLGTMHTILSMKCDEENVRYLRYVHETWAAILSHDATAMQKLDSFTVKKLQHTAPGYCAQDAARLYRELQQGRIFRHFQSSERESIWNNVLSVSTERLIPSLETFFDDVKYLQGPAECVKRLTGYGVGGTTLTSLKCRFTDVGQDTSSCIFQVSETKFETRLGSLADRREVGYRTVWLSAMRNYLGISTKENRRGRDRLAKSAYKEDETVDCRFGCLAYRVGFESQEIHELIQRSADRDIARDALLRARNPKYFSYSTAQFRSYIDRIVQLFNEATEIS</sequence>
<evidence type="ECO:0000313" key="2">
    <source>
        <dbReference type="Proteomes" id="UP000799424"/>
    </source>
</evidence>
<dbReference type="OrthoDB" id="5421195at2759"/>
<proteinExistence type="predicted"/>
<keyword evidence="2" id="KW-1185">Reference proteome</keyword>
<protein>
    <submittedName>
        <fullName evidence="1">Uncharacterized protein</fullName>
    </submittedName>
</protein>
<feature type="non-terminal residue" evidence="1">
    <location>
        <position position="503"/>
    </location>
</feature>
<dbReference type="InterPro" id="IPR022198">
    <property type="entry name" value="DUF3723"/>
</dbReference>
<dbReference type="AlphaFoldDB" id="A0A6A6ZAV8"/>
<accession>A0A6A6ZAV8</accession>
<evidence type="ECO:0000313" key="1">
    <source>
        <dbReference type="EMBL" id="KAF2818222.1"/>
    </source>
</evidence>